<dbReference type="AlphaFoldDB" id="A0A3Q9IQH5"/>
<proteinExistence type="predicted"/>
<evidence type="ECO:0000313" key="2">
    <source>
        <dbReference type="EMBL" id="AZS29488.1"/>
    </source>
</evidence>
<dbReference type="Pfam" id="PF16132">
    <property type="entry name" value="DUF4843"/>
    <property type="match status" value="1"/>
</dbReference>
<feature type="chain" id="PRO_5018599285" evidence="1">
    <location>
        <begin position="19"/>
        <end position="277"/>
    </location>
</feature>
<dbReference type="InterPro" id="IPR032299">
    <property type="entry name" value="DUF4843"/>
</dbReference>
<dbReference type="RefSeq" id="WP_106480217.1">
    <property type="nucleotide sequence ID" value="NZ_CP032819.1"/>
</dbReference>
<evidence type="ECO:0000256" key="1">
    <source>
        <dbReference type="SAM" id="SignalP"/>
    </source>
</evidence>
<keyword evidence="1" id="KW-0732">Signal</keyword>
<evidence type="ECO:0000313" key="3">
    <source>
        <dbReference type="Proteomes" id="UP000270673"/>
    </source>
</evidence>
<feature type="signal peptide" evidence="1">
    <location>
        <begin position="1"/>
        <end position="18"/>
    </location>
</feature>
<keyword evidence="3" id="KW-1185">Reference proteome</keyword>
<dbReference type="OrthoDB" id="1082731at2"/>
<dbReference type="KEGG" id="buy:D8S85_07875"/>
<sequence length="277" mass="32105">MRMKNVLPFMLLFFLVGACNKDEIMLFDRGEAGVYFQSGNRTANFVNSELYVDSTDYSFYTESDTVVEIILTTKIRTMGKVRDYPRPVKLVIDTENTTAIEGVHYEMNPEDAVIPAGESSVSFPVRFFRTSDLGDRKIQLMLKLEDNEYFKVYFNEQKNTNVYYATGEQIMADRYKFLISEIYTRPLYWYSAEDYFGPWSVAKFRLVNDVCDIPVEDWLRGGYSDSKVRAGCFPIYAYMVRNVLQELADMKTPKLDDDGTYMQLGPNFKVDYSGCIE</sequence>
<dbReference type="Proteomes" id="UP000270673">
    <property type="component" value="Chromosome"/>
</dbReference>
<name>A0A3Q9IQH5_9BACT</name>
<accession>A0A3Q9IQH5</accession>
<organism evidence="2 3">
    <name type="scientific">Butyricimonas faecalis</name>
    <dbReference type="NCBI Taxonomy" id="2093856"/>
    <lineage>
        <taxon>Bacteria</taxon>
        <taxon>Pseudomonadati</taxon>
        <taxon>Bacteroidota</taxon>
        <taxon>Bacteroidia</taxon>
        <taxon>Bacteroidales</taxon>
        <taxon>Odoribacteraceae</taxon>
        <taxon>Butyricimonas</taxon>
    </lineage>
</organism>
<dbReference type="PROSITE" id="PS51257">
    <property type="entry name" value="PROKAR_LIPOPROTEIN"/>
    <property type="match status" value="1"/>
</dbReference>
<protein>
    <submittedName>
        <fullName evidence="2">DUF4843 domain-containing protein</fullName>
    </submittedName>
</protein>
<gene>
    <name evidence="2" type="ORF">D8S85_07875</name>
</gene>
<dbReference type="EMBL" id="CP032819">
    <property type="protein sequence ID" value="AZS29488.1"/>
    <property type="molecule type" value="Genomic_DNA"/>
</dbReference>
<reference evidence="2 3" key="1">
    <citation type="submission" date="2018-10" db="EMBL/GenBank/DDBJ databases">
        <title>Butyricimonas faecalis sp. nov., isolated from human faeces and emended description of the genus Butyricimonas.</title>
        <authorList>
            <person name="Le Roy T."/>
            <person name="Van der Smissen P."/>
            <person name="Paquot A."/>
            <person name="Delzenne N."/>
            <person name="Muccioli G."/>
            <person name="Collet J.-F."/>
            <person name="Cani P.D."/>
        </authorList>
    </citation>
    <scope>NUCLEOTIDE SEQUENCE [LARGE SCALE GENOMIC DNA]</scope>
    <source>
        <strain evidence="2 3">H184</strain>
    </source>
</reference>